<dbReference type="Proteomes" id="UP000681722">
    <property type="component" value="Unassembled WGS sequence"/>
</dbReference>
<dbReference type="Proteomes" id="UP000663829">
    <property type="component" value="Unassembled WGS sequence"/>
</dbReference>
<comment type="caution">
    <text evidence="1">The sequence shown here is derived from an EMBL/GenBank/DDBJ whole genome shotgun (WGS) entry which is preliminary data.</text>
</comment>
<dbReference type="EMBL" id="CAJNOQ010006138">
    <property type="protein sequence ID" value="CAF1124855.1"/>
    <property type="molecule type" value="Genomic_DNA"/>
</dbReference>
<reference evidence="1" key="1">
    <citation type="submission" date="2021-02" db="EMBL/GenBank/DDBJ databases">
        <authorList>
            <person name="Nowell W R."/>
        </authorList>
    </citation>
    <scope>NUCLEOTIDE SEQUENCE</scope>
</reference>
<accession>A0A814QTF8</accession>
<evidence type="ECO:0000313" key="1">
    <source>
        <dbReference type="EMBL" id="CAF1124855.1"/>
    </source>
</evidence>
<evidence type="ECO:0000313" key="2">
    <source>
        <dbReference type="EMBL" id="CAF3888375.1"/>
    </source>
</evidence>
<protein>
    <recommendedName>
        <fullName evidence="4">HTH psq-type domain-containing protein</fullName>
    </recommendedName>
</protein>
<name>A0A814QTF8_9BILA</name>
<dbReference type="EMBL" id="CAJOBC010006138">
    <property type="protein sequence ID" value="CAF3888375.1"/>
    <property type="molecule type" value="Genomic_DNA"/>
</dbReference>
<gene>
    <name evidence="1" type="ORF">GPM918_LOCUS19880</name>
    <name evidence="2" type="ORF">SRO942_LOCUS19877</name>
</gene>
<dbReference type="AlphaFoldDB" id="A0A814QTF8"/>
<keyword evidence="3" id="KW-1185">Reference proteome</keyword>
<proteinExistence type="predicted"/>
<organism evidence="1 3">
    <name type="scientific">Didymodactylos carnosus</name>
    <dbReference type="NCBI Taxonomy" id="1234261"/>
    <lineage>
        <taxon>Eukaryota</taxon>
        <taxon>Metazoa</taxon>
        <taxon>Spiralia</taxon>
        <taxon>Gnathifera</taxon>
        <taxon>Rotifera</taxon>
        <taxon>Eurotatoria</taxon>
        <taxon>Bdelloidea</taxon>
        <taxon>Philodinida</taxon>
        <taxon>Philodinidae</taxon>
        <taxon>Didymodactylos</taxon>
    </lineage>
</organism>
<evidence type="ECO:0000313" key="3">
    <source>
        <dbReference type="Proteomes" id="UP000663829"/>
    </source>
</evidence>
<sequence length="282" mass="31618">MPRTYIKKGHRPVYSDNDLTAALQEVSFEANIRVTSKKFNIPYTALQKHHTAQVWYKGPGRATHFTDLEETYLVGAVTVLQKLVNSSAVRKVNIIKGFMNTGIYPLDRMSINSAKILKCNNKIEKDIALPKHPKTSIDSSDDDDEEDNIPIASRLTADVPLDLSFPMKSSLEITYSKALPSSPTRTIRRTLCSIRPSATEQPPAKKIVLEREASQLLTDEQVLQQLKEKEERALKAKRVTTQTLKPPTTKTKQKKILTTIHENNNDDKSAGVSCTVIYSVTL</sequence>
<evidence type="ECO:0008006" key="4">
    <source>
        <dbReference type="Google" id="ProtNLM"/>
    </source>
</evidence>